<dbReference type="CDD" id="cd03017">
    <property type="entry name" value="PRX_BCP"/>
    <property type="match status" value="1"/>
</dbReference>
<evidence type="ECO:0000256" key="3">
    <source>
        <dbReference type="ARBA" id="ARBA00013017"/>
    </source>
</evidence>
<evidence type="ECO:0000256" key="12">
    <source>
        <dbReference type="ARBA" id="ARBA00049091"/>
    </source>
</evidence>
<dbReference type="FunFam" id="3.40.30.10:FF:000007">
    <property type="entry name" value="Thioredoxin-dependent thiol peroxidase"/>
    <property type="match status" value="1"/>
</dbReference>
<evidence type="ECO:0000256" key="5">
    <source>
        <dbReference type="ARBA" id="ARBA00022862"/>
    </source>
</evidence>
<comment type="catalytic activity">
    <reaction evidence="12">
        <text>a hydroperoxide + [thioredoxin]-dithiol = an alcohol + [thioredoxin]-disulfide + H2O</text>
        <dbReference type="Rhea" id="RHEA:62620"/>
        <dbReference type="Rhea" id="RHEA-COMP:10698"/>
        <dbReference type="Rhea" id="RHEA-COMP:10700"/>
        <dbReference type="ChEBI" id="CHEBI:15377"/>
        <dbReference type="ChEBI" id="CHEBI:29950"/>
        <dbReference type="ChEBI" id="CHEBI:30879"/>
        <dbReference type="ChEBI" id="CHEBI:35924"/>
        <dbReference type="ChEBI" id="CHEBI:50058"/>
        <dbReference type="EC" id="1.11.1.24"/>
    </reaction>
</comment>
<dbReference type="InterPro" id="IPR013766">
    <property type="entry name" value="Thioredoxin_domain"/>
</dbReference>
<evidence type="ECO:0000256" key="2">
    <source>
        <dbReference type="ARBA" id="ARBA00011245"/>
    </source>
</evidence>
<evidence type="ECO:0000256" key="6">
    <source>
        <dbReference type="ARBA" id="ARBA00023002"/>
    </source>
</evidence>
<dbReference type="PANTHER" id="PTHR42801">
    <property type="entry name" value="THIOREDOXIN-DEPENDENT PEROXIDE REDUCTASE"/>
    <property type="match status" value="1"/>
</dbReference>
<keyword evidence="8" id="KW-0676">Redox-active center</keyword>
<dbReference type="InterPro" id="IPR036249">
    <property type="entry name" value="Thioredoxin-like_sf"/>
</dbReference>
<evidence type="ECO:0000259" key="14">
    <source>
        <dbReference type="PROSITE" id="PS51352"/>
    </source>
</evidence>
<dbReference type="InterPro" id="IPR050924">
    <property type="entry name" value="Peroxiredoxin_BCP/PrxQ"/>
</dbReference>
<dbReference type="InterPro" id="IPR000866">
    <property type="entry name" value="AhpC/TSA"/>
</dbReference>
<dbReference type="PIRSF" id="PIRSF000239">
    <property type="entry name" value="AHPC"/>
    <property type="match status" value="1"/>
</dbReference>
<comment type="function">
    <text evidence="1">Thiol-specific peroxidase that catalyzes the reduction of hydrogen peroxide and organic hydroperoxides to water and alcohols, respectively. Plays a role in cell protection against oxidative stress by detoxifying peroxides and as sensor of hydrogen peroxide-mediated signaling events.</text>
</comment>
<dbReference type="KEGG" id="bpt:Bpet2750"/>
<gene>
    <name evidence="15" type="primary">bcp</name>
    <name evidence="15" type="ordered locus">Bpet2750</name>
</gene>
<evidence type="ECO:0000256" key="4">
    <source>
        <dbReference type="ARBA" id="ARBA00022559"/>
    </source>
</evidence>
<evidence type="ECO:0000313" key="16">
    <source>
        <dbReference type="Proteomes" id="UP000001225"/>
    </source>
</evidence>
<dbReference type="Pfam" id="PF00578">
    <property type="entry name" value="AhpC-TSA"/>
    <property type="match status" value="1"/>
</dbReference>
<protein>
    <recommendedName>
        <fullName evidence="3">thioredoxin-dependent peroxiredoxin</fullName>
        <ecNumber evidence="3">1.11.1.24</ecNumber>
    </recommendedName>
    <alternativeName>
        <fullName evidence="9">Thioredoxin peroxidase</fullName>
    </alternativeName>
    <alternativeName>
        <fullName evidence="11">Thioredoxin-dependent peroxiredoxin Bcp</fullName>
    </alternativeName>
</protein>
<dbReference type="GO" id="GO:0034599">
    <property type="term" value="P:cellular response to oxidative stress"/>
    <property type="evidence" value="ECO:0007669"/>
    <property type="project" value="TreeGrafter"/>
</dbReference>
<dbReference type="EMBL" id="AM902716">
    <property type="protein sequence ID" value="CAP43092.1"/>
    <property type="molecule type" value="Genomic_DNA"/>
</dbReference>
<evidence type="ECO:0000256" key="9">
    <source>
        <dbReference type="ARBA" id="ARBA00032824"/>
    </source>
</evidence>
<comment type="similarity">
    <text evidence="10">Belongs to the peroxiredoxin family. BCP/PrxQ subfamily.</text>
</comment>
<evidence type="ECO:0000256" key="8">
    <source>
        <dbReference type="ARBA" id="ARBA00023284"/>
    </source>
</evidence>
<dbReference type="Gene3D" id="3.40.30.10">
    <property type="entry name" value="Glutaredoxin"/>
    <property type="match status" value="1"/>
</dbReference>
<evidence type="ECO:0000256" key="10">
    <source>
        <dbReference type="ARBA" id="ARBA00038489"/>
    </source>
</evidence>
<sequence length="154" mass="17093">MTPHIGKPAPQFIAESTIGPISLEQCRGRAVVLYFYPKDNTPGCTTESQDFRDLHADFLAAGAVVVGISRDSLKSHQNFQNKYQLPFPLISDTDETVCNLYGVIKQKNMYGKQVRGIERSTFLVDAEGRLVQEWRGVKVPNHASEVLQAARSIG</sequence>
<keyword evidence="16" id="KW-1185">Reference proteome</keyword>
<keyword evidence="7" id="KW-1015">Disulfide bond</keyword>
<name>A9IQS8_BORPD</name>
<keyword evidence="4 15" id="KW-0575">Peroxidase</keyword>
<feature type="active site" description="Cysteine sulfenic acid (-SOH) intermediate; for peroxidase activity" evidence="13">
    <location>
        <position position="44"/>
    </location>
</feature>
<dbReference type="InterPro" id="IPR024706">
    <property type="entry name" value="Peroxiredoxin_AhpC-typ"/>
</dbReference>
<evidence type="ECO:0000256" key="11">
    <source>
        <dbReference type="ARBA" id="ARBA00042639"/>
    </source>
</evidence>
<dbReference type="EC" id="1.11.1.24" evidence="3"/>
<dbReference type="eggNOG" id="COG1225">
    <property type="taxonomic scope" value="Bacteria"/>
</dbReference>
<evidence type="ECO:0000256" key="7">
    <source>
        <dbReference type="ARBA" id="ARBA00023157"/>
    </source>
</evidence>
<dbReference type="GO" id="GO:0008379">
    <property type="term" value="F:thioredoxin peroxidase activity"/>
    <property type="evidence" value="ECO:0007669"/>
    <property type="project" value="TreeGrafter"/>
</dbReference>
<keyword evidence="6 15" id="KW-0560">Oxidoreductase</keyword>
<accession>A9IQS8</accession>
<keyword evidence="5" id="KW-0049">Antioxidant</keyword>
<evidence type="ECO:0000256" key="13">
    <source>
        <dbReference type="PIRSR" id="PIRSR000239-1"/>
    </source>
</evidence>
<evidence type="ECO:0000313" key="15">
    <source>
        <dbReference type="EMBL" id="CAP43092.1"/>
    </source>
</evidence>
<dbReference type="GO" id="GO:0045454">
    <property type="term" value="P:cell redox homeostasis"/>
    <property type="evidence" value="ECO:0007669"/>
    <property type="project" value="TreeGrafter"/>
</dbReference>
<dbReference type="PROSITE" id="PS51352">
    <property type="entry name" value="THIOREDOXIN_2"/>
    <property type="match status" value="1"/>
</dbReference>
<dbReference type="Proteomes" id="UP000001225">
    <property type="component" value="Chromosome"/>
</dbReference>
<dbReference type="STRING" id="94624.Bpet2750"/>
<reference evidence="15 16" key="1">
    <citation type="journal article" date="2008" name="BMC Genomics">
        <title>The missing link: Bordetella petrii is endowed with both the metabolic versatility of environmental bacteria and virulence traits of pathogenic Bordetellae.</title>
        <authorList>
            <person name="Gross R."/>
            <person name="Guzman C.A."/>
            <person name="Sebaihia M."/>
            <person name="Martins Dos Santos V.A."/>
            <person name="Pieper D.H."/>
            <person name="Koebnik R."/>
            <person name="Lechner M."/>
            <person name="Bartels D."/>
            <person name="Buhrmester J."/>
            <person name="Choudhuri J.V."/>
            <person name="Ebensen T."/>
            <person name="Gaigalat L."/>
            <person name="Herrmann S."/>
            <person name="Khachane A.N."/>
            <person name="Larisch C."/>
            <person name="Link S."/>
            <person name="Linke B."/>
            <person name="Meyer F."/>
            <person name="Mormann S."/>
            <person name="Nakunst D."/>
            <person name="Rueckert C."/>
            <person name="Schneiker-Bekel S."/>
            <person name="Schulze K."/>
            <person name="Vorhoelter F.J."/>
            <person name="Yevsa T."/>
            <person name="Engle J.T."/>
            <person name="Goldman W.E."/>
            <person name="Puehler A."/>
            <person name="Goebel U.B."/>
            <person name="Goesmann A."/>
            <person name="Bloecker H."/>
            <person name="Kaiser O."/>
            <person name="Martinez-Arias R."/>
        </authorList>
    </citation>
    <scope>NUCLEOTIDE SEQUENCE [LARGE SCALE GENOMIC DNA]</scope>
    <source>
        <strain evidence="16">ATCC BAA-461 / DSM 12804 / CCUG 43448 / CIP 107267 / Se-1111R</strain>
    </source>
</reference>
<evidence type="ECO:0000256" key="1">
    <source>
        <dbReference type="ARBA" id="ARBA00003330"/>
    </source>
</evidence>
<feature type="domain" description="Thioredoxin" evidence="14">
    <location>
        <begin position="3"/>
        <end position="154"/>
    </location>
</feature>
<dbReference type="PANTHER" id="PTHR42801:SF4">
    <property type="entry name" value="AHPC_TSA FAMILY PROTEIN"/>
    <property type="match status" value="1"/>
</dbReference>
<dbReference type="AlphaFoldDB" id="A9IQS8"/>
<proteinExistence type="inferred from homology"/>
<dbReference type="SUPFAM" id="SSF52833">
    <property type="entry name" value="Thioredoxin-like"/>
    <property type="match status" value="1"/>
</dbReference>
<dbReference type="GO" id="GO:0005737">
    <property type="term" value="C:cytoplasm"/>
    <property type="evidence" value="ECO:0007669"/>
    <property type="project" value="TreeGrafter"/>
</dbReference>
<comment type="subunit">
    <text evidence="2">Monomer.</text>
</comment>
<organism evidence="15 16">
    <name type="scientific">Bordetella petrii (strain ATCC BAA-461 / DSM 12804 / CCUG 43448 / CIP 107267 / Se-1111R)</name>
    <dbReference type="NCBI Taxonomy" id="340100"/>
    <lineage>
        <taxon>Bacteria</taxon>
        <taxon>Pseudomonadati</taxon>
        <taxon>Pseudomonadota</taxon>
        <taxon>Betaproteobacteria</taxon>
        <taxon>Burkholderiales</taxon>
        <taxon>Alcaligenaceae</taxon>
        <taxon>Bordetella</taxon>
    </lineage>
</organism>